<sequence>MKNNRKIQLEKLLKENKIKQAKKQLIADLKKYRGIDISQNEFVDGQLSREAHQKVYQLVKADEIKTITFAYHEEELKSKIALIYKGFENFSEETVLFYPFTFCFYVKSSHHLYLEHPIAITMPLYATKRMIAKLVPDIYDDVVVVSETFEFGFVLSEDEYSDVTIHYWGI</sequence>
<gene>
    <name evidence="1" type="ORF">S101395_01668</name>
</gene>
<keyword evidence="2" id="KW-1185">Reference proteome</keyword>
<protein>
    <recommendedName>
        <fullName evidence="3">DUF1788 domain-containing protein</fullName>
    </recommendedName>
</protein>
<dbReference type="GeneID" id="92854313"/>
<accession>A0ABM6LFX8</accession>
<dbReference type="RefSeq" id="WP_006637742.1">
    <property type="nucleotide sequence ID" value="NZ_BORD01000003.1"/>
</dbReference>
<reference evidence="1 2" key="1">
    <citation type="submission" date="2017-06" db="EMBL/GenBank/DDBJ databases">
        <title>Genome sequence of Bacillus sonorensis strain SRCM101395.</title>
        <authorList>
            <person name="Cho S.H."/>
        </authorList>
    </citation>
    <scope>NUCLEOTIDE SEQUENCE [LARGE SCALE GENOMIC DNA]</scope>
    <source>
        <strain evidence="1 2">SRCM101395</strain>
    </source>
</reference>
<evidence type="ECO:0008006" key="3">
    <source>
        <dbReference type="Google" id="ProtNLM"/>
    </source>
</evidence>
<evidence type="ECO:0000313" key="1">
    <source>
        <dbReference type="EMBL" id="ASB88177.1"/>
    </source>
</evidence>
<dbReference type="Proteomes" id="UP000196877">
    <property type="component" value="Chromosome"/>
</dbReference>
<name>A0ABM6LFX8_9BACI</name>
<proteinExistence type="predicted"/>
<organism evidence="1 2">
    <name type="scientific">Bacillus sonorensis</name>
    <dbReference type="NCBI Taxonomy" id="119858"/>
    <lineage>
        <taxon>Bacteria</taxon>
        <taxon>Bacillati</taxon>
        <taxon>Bacillota</taxon>
        <taxon>Bacilli</taxon>
        <taxon>Bacillales</taxon>
        <taxon>Bacillaceae</taxon>
        <taxon>Bacillus</taxon>
    </lineage>
</organism>
<evidence type="ECO:0000313" key="2">
    <source>
        <dbReference type="Proteomes" id="UP000196877"/>
    </source>
</evidence>
<dbReference type="EMBL" id="CP021920">
    <property type="protein sequence ID" value="ASB88177.1"/>
    <property type="molecule type" value="Genomic_DNA"/>
</dbReference>